<feature type="region of interest" description="Disordered" evidence="1">
    <location>
        <begin position="132"/>
        <end position="184"/>
    </location>
</feature>
<feature type="region of interest" description="Disordered" evidence="1">
    <location>
        <begin position="196"/>
        <end position="221"/>
    </location>
</feature>
<keyword evidence="4" id="KW-1185">Reference proteome</keyword>
<dbReference type="Proteomes" id="UP000762676">
    <property type="component" value="Unassembled WGS sequence"/>
</dbReference>
<feature type="compositionally biased region" description="Polar residues" evidence="1">
    <location>
        <begin position="29"/>
        <end position="56"/>
    </location>
</feature>
<evidence type="ECO:0000313" key="3">
    <source>
        <dbReference type="EMBL" id="GFR96179.1"/>
    </source>
</evidence>
<feature type="compositionally biased region" description="Low complexity" evidence="1">
    <location>
        <begin position="204"/>
        <end position="221"/>
    </location>
</feature>
<dbReference type="EMBL" id="BMAT01012655">
    <property type="protein sequence ID" value="GFR96179.1"/>
    <property type="molecule type" value="Genomic_DNA"/>
</dbReference>
<feature type="domain" description="Cyclic nucleotide-binding" evidence="2">
    <location>
        <begin position="499"/>
        <end position="574"/>
    </location>
</feature>
<evidence type="ECO:0000256" key="1">
    <source>
        <dbReference type="SAM" id="MobiDB-lite"/>
    </source>
</evidence>
<organism evidence="3 4">
    <name type="scientific">Elysia marginata</name>
    <dbReference type="NCBI Taxonomy" id="1093978"/>
    <lineage>
        <taxon>Eukaryota</taxon>
        <taxon>Metazoa</taxon>
        <taxon>Spiralia</taxon>
        <taxon>Lophotrochozoa</taxon>
        <taxon>Mollusca</taxon>
        <taxon>Gastropoda</taxon>
        <taxon>Heterobranchia</taxon>
        <taxon>Euthyneura</taxon>
        <taxon>Panpulmonata</taxon>
        <taxon>Sacoglossa</taxon>
        <taxon>Placobranchoidea</taxon>
        <taxon>Plakobranchidae</taxon>
        <taxon>Elysia</taxon>
    </lineage>
</organism>
<gene>
    <name evidence="3" type="ORF">ElyMa_006291800</name>
</gene>
<name>A0AAV4HES7_9GAST</name>
<comment type="caution">
    <text evidence="3">The sequence shown here is derived from an EMBL/GenBank/DDBJ whole genome shotgun (WGS) entry which is preliminary data.</text>
</comment>
<feature type="compositionally biased region" description="Basic and acidic residues" evidence="1">
    <location>
        <begin position="173"/>
        <end position="183"/>
    </location>
</feature>
<sequence>MLRRNYQPSLSGDSSASDDRKEEEASILTPENSGENAEFETQSTKADGDSESSGVSKNTLLFPFLKDQGLESTPICRYFNLTLGASMSREGNEGHAKTIQQLYPEWFDPRSSKQVRQSQHSLAVIPMPMSDRLSLNSSQNSAPPPKTPPLSEPPKAKDSQSPFDKLSRREKHKTSPDETKEDNCVFLINRENTIQRSGIANQTSGTLSEKSSTRSSIKSTPTSLVREVVPYAQAPLSPVFKFPETPRSRKTGVTHKFVANDSSPREDKISIDASLSLISPESTARSLARPRLSQRAHSIDGGLIASSPRMSPGFEKPAQRKASIESVGMKSPPSWRKISPVPSQDTESSTVTPSPRNRKWSSVSSLERRNSAIERLFSGADSLGDAVSSAFDSSGLVRPRRRRLSKKVSNTSFTLKHTVEEVADSQALSRFRSIVRTVRIITSVCIALKSYVKKHLTRHWTFVEMYLHLQNDLTPSLAFDPNSFSKIQPILAFVRSHETFQHFPCHLQVKLCMVMYYQCYEPRRIILREGHPPSAFYLVLSGSLIANITETSPTTGQTFLRTVADVKEGECFGV</sequence>
<dbReference type="InterPro" id="IPR018490">
    <property type="entry name" value="cNMP-bd_dom_sf"/>
</dbReference>
<dbReference type="InterPro" id="IPR014710">
    <property type="entry name" value="RmlC-like_jellyroll"/>
</dbReference>
<protein>
    <submittedName>
        <fullName evidence="3">Cyclic nucleotide-binding domain-containing protein 2-like</fullName>
    </submittedName>
</protein>
<feature type="region of interest" description="Disordered" evidence="1">
    <location>
        <begin position="1"/>
        <end position="56"/>
    </location>
</feature>
<feature type="region of interest" description="Disordered" evidence="1">
    <location>
        <begin position="302"/>
        <end position="364"/>
    </location>
</feature>
<feature type="compositionally biased region" description="Polar residues" evidence="1">
    <location>
        <begin position="341"/>
        <end position="364"/>
    </location>
</feature>
<accession>A0AAV4HES7</accession>
<dbReference type="InterPro" id="IPR000595">
    <property type="entry name" value="cNMP-bd_dom"/>
</dbReference>
<dbReference type="Gene3D" id="2.60.120.10">
    <property type="entry name" value="Jelly Rolls"/>
    <property type="match status" value="1"/>
</dbReference>
<dbReference type="PANTHER" id="PTHR23011">
    <property type="entry name" value="CYCLIC NUCLEOTIDE-BINDING DOMAIN CONTAINING PROTEIN"/>
    <property type="match status" value="1"/>
</dbReference>
<dbReference type="AlphaFoldDB" id="A0AAV4HES7"/>
<feature type="compositionally biased region" description="Polar residues" evidence="1">
    <location>
        <begin position="1"/>
        <end position="15"/>
    </location>
</feature>
<reference evidence="3 4" key="1">
    <citation type="journal article" date="2021" name="Elife">
        <title>Chloroplast acquisition without the gene transfer in kleptoplastic sea slugs, Plakobranchus ocellatus.</title>
        <authorList>
            <person name="Maeda T."/>
            <person name="Takahashi S."/>
            <person name="Yoshida T."/>
            <person name="Shimamura S."/>
            <person name="Takaki Y."/>
            <person name="Nagai Y."/>
            <person name="Toyoda A."/>
            <person name="Suzuki Y."/>
            <person name="Arimoto A."/>
            <person name="Ishii H."/>
            <person name="Satoh N."/>
            <person name="Nishiyama T."/>
            <person name="Hasebe M."/>
            <person name="Maruyama T."/>
            <person name="Minagawa J."/>
            <person name="Obokata J."/>
            <person name="Shigenobu S."/>
        </authorList>
    </citation>
    <scope>NUCLEOTIDE SEQUENCE [LARGE SCALE GENOMIC DNA]</scope>
</reference>
<dbReference type="PROSITE" id="PS50042">
    <property type="entry name" value="CNMP_BINDING_3"/>
    <property type="match status" value="1"/>
</dbReference>
<evidence type="ECO:0000313" key="4">
    <source>
        <dbReference type="Proteomes" id="UP000762676"/>
    </source>
</evidence>
<dbReference type="SUPFAM" id="SSF51206">
    <property type="entry name" value="cAMP-binding domain-like"/>
    <property type="match status" value="1"/>
</dbReference>
<dbReference type="PANTHER" id="PTHR23011:SF41">
    <property type="entry name" value="CYCLIC NUCLEOTIDE-BINDING DOMAIN-CONTAINING PROTEIN"/>
    <property type="match status" value="1"/>
</dbReference>
<dbReference type="CDD" id="cd00038">
    <property type="entry name" value="CAP_ED"/>
    <property type="match status" value="1"/>
</dbReference>
<proteinExistence type="predicted"/>
<feature type="compositionally biased region" description="Pro residues" evidence="1">
    <location>
        <begin position="142"/>
        <end position="152"/>
    </location>
</feature>
<evidence type="ECO:0000259" key="2">
    <source>
        <dbReference type="PROSITE" id="PS50042"/>
    </source>
</evidence>